<organism evidence="15 16">
    <name type="scientific">Helicobacter typhlonius</name>
    <dbReference type="NCBI Taxonomy" id="76936"/>
    <lineage>
        <taxon>Bacteria</taxon>
        <taxon>Pseudomonadati</taxon>
        <taxon>Campylobacterota</taxon>
        <taxon>Epsilonproteobacteria</taxon>
        <taxon>Campylobacterales</taxon>
        <taxon>Helicobacteraceae</taxon>
        <taxon>Helicobacter</taxon>
    </lineage>
</organism>
<evidence type="ECO:0000256" key="11">
    <source>
        <dbReference type="ARBA" id="ARBA00048988"/>
    </source>
</evidence>
<dbReference type="GO" id="GO:0005829">
    <property type="term" value="C:cytosol"/>
    <property type="evidence" value="ECO:0007669"/>
    <property type="project" value="TreeGrafter"/>
</dbReference>
<keyword evidence="6" id="KW-0238">DNA-binding</keyword>
<dbReference type="Gene3D" id="1.10.486.10">
    <property type="entry name" value="PCRA, domain 4"/>
    <property type="match status" value="1"/>
</dbReference>
<dbReference type="PROSITE" id="PS51217">
    <property type="entry name" value="UVRD_HELICASE_CTER"/>
    <property type="match status" value="1"/>
</dbReference>
<dbReference type="GO" id="GO:0043138">
    <property type="term" value="F:3'-5' DNA helicase activity"/>
    <property type="evidence" value="ECO:0007669"/>
    <property type="project" value="UniProtKB-EC"/>
</dbReference>
<dbReference type="CDD" id="cd17932">
    <property type="entry name" value="DEXQc_UvrD"/>
    <property type="match status" value="1"/>
</dbReference>
<proteinExistence type="inferred from homology"/>
<dbReference type="GO" id="GO:0016887">
    <property type="term" value="F:ATP hydrolysis activity"/>
    <property type="evidence" value="ECO:0007669"/>
    <property type="project" value="RHEA"/>
</dbReference>
<evidence type="ECO:0000256" key="9">
    <source>
        <dbReference type="ARBA" id="ARBA00034808"/>
    </source>
</evidence>
<dbReference type="GO" id="GO:0033202">
    <property type="term" value="C:DNA helicase complex"/>
    <property type="evidence" value="ECO:0007669"/>
    <property type="project" value="TreeGrafter"/>
</dbReference>
<evidence type="ECO:0000256" key="3">
    <source>
        <dbReference type="ARBA" id="ARBA00022801"/>
    </source>
</evidence>
<evidence type="ECO:0000313" key="15">
    <source>
        <dbReference type="EMBL" id="TLD78718.1"/>
    </source>
</evidence>
<keyword evidence="5 12" id="KW-0067">ATP-binding</keyword>
<dbReference type="STRING" id="76936.BN2458_PEG1111"/>
<evidence type="ECO:0000256" key="2">
    <source>
        <dbReference type="ARBA" id="ARBA00022741"/>
    </source>
</evidence>
<dbReference type="InterPro" id="IPR027417">
    <property type="entry name" value="P-loop_NTPase"/>
</dbReference>
<evidence type="ECO:0000256" key="8">
    <source>
        <dbReference type="ARBA" id="ARBA00034617"/>
    </source>
</evidence>
<evidence type="ECO:0000256" key="7">
    <source>
        <dbReference type="ARBA" id="ARBA00023235"/>
    </source>
</evidence>
<feature type="domain" description="UvrD-like helicase C-terminal" evidence="14">
    <location>
        <begin position="290"/>
        <end position="556"/>
    </location>
</feature>
<dbReference type="Pfam" id="PF13361">
    <property type="entry name" value="UvrD_C"/>
    <property type="match status" value="1"/>
</dbReference>
<dbReference type="PANTHER" id="PTHR11070:SF2">
    <property type="entry name" value="ATP-DEPENDENT DNA HELICASE SRS2"/>
    <property type="match status" value="1"/>
</dbReference>
<evidence type="ECO:0000256" key="1">
    <source>
        <dbReference type="ARBA" id="ARBA00009922"/>
    </source>
</evidence>
<comment type="similarity">
    <text evidence="1">Belongs to the helicase family. UvrD subfamily.</text>
</comment>
<dbReference type="InterPro" id="IPR013986">
    <property type="entry name" value="DExx_box_DNA_helicase_dom_sf"/>
</dbReference>
<protein>
    <recommendedName>
        <fullName evidence="9">DNA 3'-5' helicase</fullName>
        <ecNumber evidence="9">5.6.2.4</ecNumber>
    </recommendedName>
    <alternativeName>
        <fullName evidence="10">DNA 3'-5' helicase II</fullName>
    </alternativeName>
</protein>
<keyword evidence="3 12" id="KW-0378">Hydrolase</keyword>
<accession>A0A4U8RZE0</accession>
<feature type="binding site" evidence="12">
    <location>
        <begin position="36"/>
        <end position="43"/>
    </location>
    <ligand>
        <name>ATP</name>
        <dbReference type="ChEBI" id="CHEBI:30616"/>
    </ligand>
</feature>
<evidence type="ECO:0000256" key="6">
    <source>
        <dbReference type="ARBA" id="ARBA00023125"/>
    </source>
</evidence>
<keyword evidence="7" id="KW-0413">Isomerase</keyword>
<dbReference type="SUPFAM" id="SSF52540">
    <property type="entry name" value="P-loop containing nucleoside triphosphate hydrolases"/>
    <property type="match status" value="1"/>
</dbReference>
<dbReference type="EMBL" id="JRPF02000004">
    <property type="protein sequence ID" value="TLD78718.1"/>
    <property type="molecule type" value="Genomic_DNA"/>
</dbReference>
<dbReference type="InterPro" id="IPR014017">
    <property type="entry name" value="DNA_helicase_UvrD-like_C"/>
</dbReference>
<reference evidence="15 16" key="1">
    <citation type="journal article" date="2014" name="Genome Announc.">
        <title>Draft genome sequences of eight enterohepatic helicobacter species isolated from both laboratory and wild rodents.</title>
        <authorList>
            <person name="Sheh A."/>
            <person name="Shen Z."/>
            <person name="Fox J.G."/>
        </authorList>
    </citation>
    <scope>NUCLEOTIDE SEQUENCE [LARGE SCALE GENOMIC DNA]</scope>
    <source>
        <strain evidence="15 16">MIT 98-6810</strain>
    </source>
</reference>
<keyword evidence="4 12" id="KW-0347">Helicase</keyword>
<evidence type="ECO:0000256" key="12">
    <source>
        <dbReference type="PROSITE-ProRule" id="PRU00560"/>
    </source>
</evidence>
<comment type="catalytic activity">
    <reaction evidence="8">
        <text>Couples ATP hydrolysis with the unwinding of duplex DNA by translocating in the 3'-5' direction.</text>
        <dbReference type="EC" id="5.6.2.4"/>
    </reaction>
</comment>
<sequence>MSATSTSIKLQKALDSLNLAQREAAKYADGAMLILAGAGSGKTKTITTRLAFLIDEVGIPAENTLTLTFTNKAAAEMRERALALLEHNFNVPPLLCTFHKFGLIFLRFFIHTLGREANFVVLDSDDKRAILKTLCDKKLQPAQCDYYISNMKNAALSPLEAFSYAHTDETKQMNRIYAEYERYLESKNLLDFDDLLYLTYKILSQDSNIAQKMSEQYQYIMVDEYQDTNEIQDKILKLLCVAHNNLCVVGDDDQSIYGWRGADVRNILNFQKAFDEVKVVRLEENYRSSEQILNAANALIAHNQNRLGKHLKSTKGTGADIRLIENDNESAEATFLAKDIAKLLAEGVNPSDIAILFRVNALSRSIEEGFNRARIPYKLIGAMRFYERAEIKDILSYLRLIVNPHDDYSFLRIINRPKRGVGKVGQESLEKLALSKNLSCFATLETYPDQSTQALGKKAYESVMELVSHIKCWQNLNDLSDLIESMQERIIFTFSKLDEVDRQGNIEEFYGMFGDYVIHNPTNTLVDFLNDLALASPTDEVIGEAVSCMSVHMAKGLEFKYLYVIGLEEGFFPLSGGYDELQEERRLGYVAITRAKDFLILSFAKSRFYKGKREWLKPSRFLQESGVVTSSARDSIAVGSLRAIEGSADSTQEFSRGMQVRHKLFGIGVIESVSGKGAQCKLKINFAGLVREIMASFVQVV</sequence>
<name>A0A4U8RZE0_9HELI</name>
<feature type="domain" description="UvrD-like helicase ATP-binding" evidence="13">
    <location>
        <begin position="15"/>
        <end position="289"/>
    </location>
</feature>
<dbReference type="PANTHER" id="PTHR11070">
    <property type="entry name" value="UVRD / RECB / PCRA DNA HELICASE FAMILY MEMBER"/>
    <property type="match status" value="1"/>
</dbReference>
<dbReference type="Proteomes" id="UP000029925">
    <property type="component" value="Unassembled WGS sequence"/>
</dbReference>
<evidence type="ECO:0000259" key="13">
    <source>
        <dbReference type="PROSITE" id="PS51198"/>
    </source>
</evidence>
<dbReference type="Gene3D" id="1.10.10.160">
    <property type="match status" value="1"/>
</dbReference>
<evidence type="ECO:0000256" key="5">
    <source>
        <dbReference type="ARBA" id="ARBA00022840"/>
    </source>
</evidence>
<keyword evidence="16" id="KW-1185">Reference proteome</keyword>
<evidence type="ECO:0000313" key="16">
    <source>
        <dbReference type="Proteomes" id="UP000029925"/>
    </source>
</evidence>
<gene>
    <name evidence="15" type="ORF">LS75_005295</name>
</gene>
<dbReference type="GO" id="GO:0000725">
    <property type="term" value="P:recombinational repair"/>
    <property type="evidence" value="ECO:0007669"/>
    <property type="project" value="TreeGrafter"/>
</dbReference>
<dbReference type="Pfam" id="PF21196">
    <property type="entry name" value="PcrA_UvrD_tudor"/>
    <property type="match status" value="1"/>
</dbReference>
<dbReference type="Gene3D" id="3.40.50.300">
    <property type="entry name" value="P-loop containing nucleotide triphosphate hydrolases"/>
    <property type="match status" value="2"/>
</dbReference>
<evidence type="ECO:0000256" key="4">
    <source>
        <dbReference type="ARBA" id="ARBA00022806"/>
    </source>
</evidence>
<dbReference type="GO" id="GO:0003677">
    <property type="term" value="F:DNA binding"/>
    <property type="evidence" value="ECO:0007669"/>
    <property type="project" value="UniProtKB-KW"/>
</dbReference>
<comment type="caution">
    <text evidence="15">The sequence shown here is derived from an EMBL/GenBank/DDBJ whole genome shotgun (WGS) entry which is preliminary data.</text>
</comment>
<dbReference type="PROSITE" id="PS51198">
    <property type="entry name" value="UVRD_HELICASE_ATP_BIND"/>
    <property type="match status" value="1"/>
</dbReference>
<evidence type="ECO:0000259" key="14">
    <source>
        <dbReference type="PROSITE" id="PS51217"/>
    </source>
</evidence>
<evidence type="ECO:0000256" key="10">
    <source>
        <dbReference type="ARBA" id="ARBA00034923"/>
    </source>
</evidence>
<comment type="catalytic activity">
    <reaction evidence="11">
        <text>ATP + H2O = ADP + phosphate + H(+)</text>
        <dbReference type="Rhea" id="RHEA:13065"/>
        <dbReference type="ChEBI" id="CHEBI:15377"/>
        <dbReference type="ChEBI" id="CHEBI:15378"/>
        <dbReference type="ChEBI" id="CHEBI:30616"/>
        <dbReference type="ChEBI" id="CHEBI:43474"/>
        <dbReference type="ChEBI" id="CHEBI:456216"/>
        <dbReference type="EC" id="5.6.2.4"/>
    </reaction>
</comment>
<dbReference type="GO" id="GO:0005524">
    <property type="term" value="F:ATP binding"/>
    <property type="evidence" value="ECO:0007669"/>
    <property type="project" value="UniProtKB-UniRule"/>
</dbReference>
<dbReference type="AlphaFoldDB" id="A0A4U8RZE0"/>
<dbReference type="InterPro" id="IPR000212">
    <property type="entry name" value="DNA_helicase_UvrD/REP"/>
</dbReference>
<dbReference type="RefSeq" id="WP_034343737.1">
    <property type="nucleotide sequence ID" value="NZ_CAJTQN010000003.1"/>
</dbReference>
<keyword evidence="2 12" id="KW-0547">Nucleotide-binding</keyword>
<dbReference type="InterPro" id="IPR014016">
    <property type="entry name" value="UvrD-like_ATP-bd"/>
</dbReference>
<dbReference type="Pfam" id="PF00580">
    <property type="entry name" value="UvrD-helicase"/>
    <property type="match status" value="1"/>
</dbReference>
<dbReference type="EC" id="5.6.2.4" evidence="9"/>